<feature type="compositionally biased region" description="Polar residues" evidence="1">
    <location>
        <begin position="49"/>
        <end position="64"/>
    </location>
</feature>
<dbReference type="Pfam" id="PF07727">
    <property type="entry name" value="RVT_2"/>
    <property type="match status" value="1"/>
</dbReference>
<comment type="caution">
    <text evidence="3">The sequence shown here is derived from an EMBL/GenBank/DDBJ whole genome shotgun (WGS) entry which is preliminary data.</text>
</comment>
<dbReference type="AlphaFoldDB" id="A0AA88W118"/>
<organism evidence="3 4">
    <name type="scientific">Escallonia herrerae</name>
    <dbReference type="NCBI Taxonomy" id="1293975"/>
    <lineage>
        <taxon>Eukaryota</taxon>
        <taxon>Viridiplantae</taxon>
        <taxon>Streptophyta</taxon>
        <taxon>Embryophyta</taxon>
        <taxon>Tracheophyta</taxon>
        <taxon>Spermatophyta</taxon>
        <taxon>Magnoliopsida</taxon>
        <taxon>eudicotyledons</taxon>
        <taxon>Gunneridae</taxon>
        <taxon>Pentapetalae</taxon>
        <taxon>asterids</taxon>
        <taxon>campanulids</taxon>
        <taxon>Escalloniales</taxon>
        <taxon>Escalloniaceae</taxon>
        <taxon>Escallonia</taxon>
    </lineage>
</organism>
<gene>
    <name evidence="3" type="ORF">RJ639_004730</name>
</gene>
<dbReference type="InterPro" id="IPR013103">
    <property type="entry name" value="RVT_2"/>
</dbReference>
<evidence type="ECO:0000259" key="2">
    <source>
        <dbReference type="Pfam" id="PF07727"/>
    </source>
</evidence>
<dbReference type="EMBL" id="JAVXUP010000894">
    <property type="protein sequence ID" value="KAK3019181.1"/>
    <property type="molecule type" value="Genomic_DNA"/>
</dbReference>
<accession>A0AA88W118</accession>
<reference evidence="3" key="1">
    <citation type="submission" date="2022-12" db="EMBL/GenBank/DDBJ databases">
        <title>Draft genome assemblies for two species of Escallonia (Escalloniales).</title>
        <authorList>
            <person name="Chanderbali A."/>
            <person name="Dervinis C."/>
            <person name="Anghel I."/>
            <person name="Soltis D."/>
            <person name="Soltis P."/>
            <person name="Zapata F."/>
        </authorList>
    </citation>
    <scope>NUCLEOTIDE SEQUENCE</scope>
    <source>
        <strain evidence="3">UCBG64.0493</strain>
        <tissue evidence="3">Leaf</tissue>
    </source>
</reference>
<proteinExistence type="predicted"/>
<dbReference type="Proteomes" id="UP001188597">
    <property type="component" value="Unassembled WGS sequence"/>
</dbReference>
<evidence type="ECO:0000313" key="4">
    <source>
        <dbReference type="Proteomes" id="UP001188597"/>
    </source>
</evidence>
<feature type="domain" description="Reverse transcriptase Ty1/copia-type" evidence="2">
    <location>
        <begin position="84"/>
        <end position="145"/>
    </location>
</feature>
<evidence type="ECO:0000256" key="1">
    <source>
        <dbReference type="SAM" id="MobiDB-lite"/>
    </source>
</evidence>
<sequence length="319" mass="36264">MKVSRNVTLDEKRSWDWTGRDKEQYVFYLIETDRKDVEEDSVAPVTPLRSASPTQFRPTSPTEDSSIKTRPQGKRSLEEIYDDMFDDFKKEMAKEFEMTKISSMSYYLGFEVKQRYDGIFISQEAYGKEVLRKFNMENRNQSLSPSRRKRSCRDTVHRCVEQAPSLLALLSIGNFFLRLLHERIDHLQCPHTCLPIAVGRIPLAAFVLLKERNHLTFVREIPPVMQTCEVEASSSSPPPMSLVVTSVTPLVTSFVLLLPFVMAGRPSSPLCSSLVVLGEPIFDLPSPPSLASSCLRDLDRLPCLKYSNLSAMAMEEAKL</sequence>
<protein>
    <recommendedName>
        <fullName evidence="2">Reverse transcriptase Ty1/copia-type domain-containing protein</fullName>
    </recommendedName>
</protein>
<keyword evidence="4" id="KW-1185">Reference proteome</keyword>
<evidence type="ECO:0000313" key="3">
    <source>
        <dbReference type="EMBL" id="KAK3019181.1"/>
    </source>
</evidence>
<feature type="region of interest" description="Disordered" evidence="1">
    <location>
        <begin position="37"/>
        <end position="73"/>
    </location>
</feature>
<name>A0AA88W118_9ASTE</name>